<organism evidence="1 2">
    <name type="scientific">Bradyrhizobium erythrophlei</name>
    <dbReference type="NCBI Taxonomy" id="1437360"/>
    <lineage>
        <taxon>Bacteria</taxon>
        <taxon>Pseudomonadati</taxon>
        <taxon>Pseudomonadota</taxon>
        <taxon>Alphaproteobacteria</taxon>
        <taxon>Hyphomicrobiales</taxon>
        <taxon>Nitrobacteraceae</taxon>
        <taxon>Bradyrhizobium</taxon>
    </lineage>
</organism>
<dbReference type="Proteomes" id="UP000184096">
    <property type="component" value="Chromosome I"/>
</dbReference>
<sequence length="102" mass="11242">MLFVKVLIGNGQRKGPRLGTATERLDRRMNSLIEAYQGIFAGTRFATTGFAMETAGLGCPTSLGLDVVERPACRIVPNLGQAARGLQPWYMVLSRESPRKRF</sequence>
<reference evidence="2" key="1">
    <citation type="submission" date="2016-11" db="EMBL/GenBank/DDBJ databases">
        <authorList>
            <person name="Varghese N."/>
            <person name="Submissions S."/>
        </authorList>
    </citation>
    <scope>NUCLEOTIDE SEQUENCE [LARGE SCALE GENOMIC DNA]</scope>
    <source>
        <strain evidence="2">GAS401</strain>
    </source>
</reference>
<evidence type="ECO:0000313" key="2">
    <source>
        <dbReference type="Proteomes" id="UP000184096"/>
    </source>
</evidence>
<accession>A0A1M7TRN0</accession>
<keyword evidence="2" id="KW-1185">Reference proteome</keyword>
<dbReference type="AlphaFoldDB" id="A0A1M7TRN0"/>
<gene>
    <name evidence="1" type="ORF">SAMN05444170_2452</name>
</gene>
<dbReference type="EMBL" id="LT670849">
    <property type="protein sequence ID" value="SHN73340.1"/>
    <property type="molecule type" value="Genomic_DNA"/>
</dbReference>
<name>A0A1M7TRN0_9BRAD</name>
<evidence type="ECO:0000313" key="1">
    <source>
        <dbReference type="EMBL" id="SHN73340.1"/>
    </source>
</evidence>
<protein>
    <submittedName>
        <fullName evidence="1">Uncharacterized protein</fullName>
    </submittedName>
</protein>
<proteinExistence type="predicted"/>